<comment type="caution">
    <text evidence="1">The sequence shown here is derived from an EMBL/GenBank/DDBJ whole genome shotgun (WGS) entry which is preliminary data.</text>
</comment>
<dbReference type="Proteomes" id="UP000240418">
    <property type="component" value="Unassembled WGS sequence"/>
</dbReference>
<name>A0A2P8FAG5_9RHOB</name>
<proteinExistence type="predicted"/>
<gene>
    <name evidence="1" type="ORF">CLV88_10979</name>
</gene>
<dbReference type="Gene3D" id="3.10.129.10">
    <property type="entry name" value="Hotdog Thioesterase"/>
    <property type="match status" value="1"/>
</dbReference>
<dbReference type="OrthoDB" id="7204167at2"/>
<evidence type="ECO:0000313" key="2">
    <source>
        <dbReference type="Proteomes" id="UP000240418"/>
    </source>
</evidence>
<accession>A0A2P8FAG5</accession>
<organism evidence="1 2">
    <name type="scientific">Shimia abyssi</name>
    <dbReference type="NCBI Taxonomy" id="1662395"/>
    <lineage>
        <taxon>Bacteria</taxon>
        <taxon>Pseudomonadati</taxon>
        <taxon>Pseudomonadota</taxon>
        <taxon>Alphaproteobacteria</taxon>
        <taxon>Rhodobacterales</taxon>
        <taxon>Roseobacteraceae</taxon>
    </lineage>
</organism>
<dbReference type="SUPFAM" id="SSF54637">
    <property type="entry name" value="Thioesterase/thiol ester dehydrase-isomerase"/>
    <property type="match status" value="1"/>
</dbReference>
<dbReference type="CDD" id="cd00586">
    <property type="entry name" value="4HBT"/>
    <property type="match status" value="1"/>
</dbReference>
<sequence>MDSNAPHFEHEIRVTWGDCDPAKIVYTARIPWFALDAINAWWERHLDGDGWFQMELDRNVGTPFVHMSLDFHKPITPRNRLICQVDPIKLGQSSIRFRVLGRQDGQLCFSGEFVNVFIVAETFAKQAAPKDIRAIVEPLLID</sequence>
<dbReference type="Pfam" id="PF13279">
    <property type="entry name" value="4HBT_2"/>
    <property type="match status" value="1"/>
</dbReference>
<keyword evidence="2" id="KW-1185">Reference proteome</keyword>
<dbReference type="InterPro" id="IPR029069">
    <property type="entry name" value="HotDog_dom_sf"/>
</dbReference>
<reference evidence="1 2" key="1">
    <citation type="submission" date="2018-03" db="EMBL/GenBank/DDBJ databases">
        <title>Genomic Encyclopedia of Archaeal and Bacterial Type Strains, Phase II (KMG-II): from individual species to whole genera.</title>
        <authorList>
            <person name="Goeker M."/>
        </authorList>
    </citation>
    <scope>NUCLEOTIDE SEQUENCE [LARGE SCALE GENOMIC DNA]</scope>
    <source>
        <strain evidence="1 2">DSM 100673</strain>
    </source>
</reference>
<protein>
    <submittedName>
        <fullName evidence="1">Acyl-CoA thioesterase FadM</fullName>
    </submittedName>
</protein>
<evidence type="ECO:0000313" key="1">
    <source>
        <dbReference type="EMBL" id="PSL18694.1"/>
    </source>
</evidence>
<dbReference type="RefSeq" id="WP_106609062.1">
    <property type="nucleotide sequence ID" value="NZ_PYGJ01000009.1"/>
</dbReference>
<dbReference type="EMBL" id="PYGJ01000009">
    <property type="protein sequence ID" value="PSL18694.1"/>
    <property type="molecule type" value="Genomic_DNA"/>
</dbReference>
<dbReference type="AlphaFoldDB" id="A0A2P8FAG5"/>